<name>M0LWA8_9EURY</name>
<sequence>MTTLRHTPGPDAAAAFSLGITTVATVSIVSLGTLTWFGVLAVFEALLVAVLGLPVALLVVACLLSVWLGYDKDATDVALS</sequence>
<reference evidence="2 3" key="1">
    <citation type="journal article" date="2014" name="PLoS Genet.">
        <title>Phylogenetically driven sequencing of extremely halophilic archaea reveals strategies for static and dynamic osmo-response.</title>
        <authorList>
            <person name="Becker E.A."/>
            <person name="Seitzer P.M."/>
            <person name="Tritt A."/>
            <person name="Larsen D."/>
            <person name="Krusor M."/>
            <person name="Yao A.I."/>
            <person name="Wu D."/>
            <person name="Madern D."/>
            <person name="Eisen J.A."/>
            <person name="Darling A.E."/>
            <person name="Facciotti M.T."/>
        </authorList>
    </citation>
    <scope>NUCLEOTIDE SEQUENCE [LARGE SCALE GENOMIC DNA]</scope>
    <source>
        <strain evidence="2 3">100A6</strain>
    </source>
</reference>
<keyword evidence="3" id="KW-1185">Reference proteome</keyword>
<evidence type="ECO:0000313" key="2">
    <source>
        <dbReference type="EMBL" id="EMA36634.1"/>
    </source>
</evidence>
<gene>
    <name evidence="2" type="ORF">C447_15291</name>
</gene>
<feature type="transmembrane region" description="Helical" evidence="1">
    <location>
        <begin position="45"/>
        <end position="70"/>
    </location>
</feature>
<keyword evidence="1" id="KW-1133">Transmembrane helix</keyword>
<evidence type="ECO:0000313" key="3">
    <source>
        <dbReference type="Proteomes" id="UP000011566"/>
    </source>
</evidence>
<feature type="transmembrane region" description="Helical" evidence="1">
    <location>
        <begin position="12"/>
        <end position="39"/>
    </location>
</feature>
<dbReference type="Proteomes" id="UP000011566">
    <property type="component" value="Unassembled WGS sequence"/>
</dbReference>
<comment type="caution">
    <text evidence="2">The sequence shown here is derived from an EMBL/GenBank/DDBJ whole genome shotgun (WGS) entry which is preliminary data.</text>
</comment>
<dbReference type="PATRIC" id="fig|1132509.6.peg.3552"/>
<dbReference type="eggNOG" id="arCOG07774">
    <property type="taxonomic scope" value="Archaea"/>
</dbReference>
<keyword evidence="1" id="KW-0812">Transmembrane</keyword>
<keyword evidence="1" id="KW-0472">Membrane</keyword>
<organism evidence="2 3">
    <name type="scientific">Halococcus hamelinensis 100A6</name>
    <dbReference type="NCBI Taxonomy" id="1132509"/>
    <lineage>
        <taxon>Archaea</taxon>
        <taxon>Methanobacteriati</taxon>
        <taxon>Methanobacteriota</taxon>
        <taxon>Stenosarchaea group</taxon>
        <taxon>Halobacteria</taxon>
        <taxon>Halobacteriales</taxon>
        <taxon>Halococcaceae</taxon>
        <taxon>Halococcus</taxon>
    </lineage>
</organism>
<proteinExistence type="predicted"/>
<dbReference type="AlphaFoldDB" id="M0LWA8"/>
<dbReference type="RefSeq" id="WP_007695392.1">
    <property type="nucleotide sequence ID" value="NZ_AJRK01000406.1"/>
</dbReference>
<accession>M0LWA8</accession>
<dbReference type="EMBL" id="AOMB01000041">
    <property type="protein sequence ID" value="EMA36634.1"/>
    <property type="molecule type" value="Genomic_DNA"/>
</dbReference>
<evidence type="ECO:0000256" key="1">
    <source>
        <dbReference type="SAM" id="Phobius"/>
    </source>
</evidence>
<dbReference type="OrthoDB" id="304986at2157"/>
<protein>
    <submittedName>
        <fullName evidence="2">Uncharacterized protein</fullName>
    </submittedName>
</protein>